<sequence>MMDGMAGMCIWMLISGLFGLAILALIVVGVVWLVRSLSGSRPDAGEQELRRRFAAGEIDDEEFRRRREELRRP</sequence>
<keyword evidence="1" id="KW-0472">Membrane</keyword>
<name>A0A1C6T1P0_9ACTN</name>
<evidence type="ECO:0000259" key="2">
    <source>
        <dbReference type="Pfam" id="PF09851"/>
    </source>
</evidence>
<dbReference type="InterPro" id="IPR018649">
    <property type="entry name" value="SHOCT"/>
</dbReference>
<dbReference type="Proteomes" id="UP000199413">
    <property type="component" value="Unassembled WGS sequence"/>
</dbReference>
<protein>
    <submittedName>
        <fullName evidence="3">Putative membrane protein</fullName>
    </submittedName>
</protein>
<keyword evidence="1" id="KW-1133">Transmembrane helix</keyword>
<organism evidence="3 4">
    <name type="scientific">Micromonospora rhizosphaerae</name>
    <dbReference type="NCBI Taxonomy" id="568872"/>
    <lineage>
        <taxon>Bacteria</taxon>
        <taxon>Bacillati</taxon>
        <taxon>Actinomycetota</taxon>
        <taxon>Actinomycetes</taxon>
        <taxon>Micromonosporales</taxon>
        <taxon>Micromonosporaceae</taxon>
        <taxon>Micromonospora</taxon>
    </lineage>
</organism>
<dbReference type="AlphaFoldDB" id="A0A1C6T1P0"/>
<keyword evidence="4" id="KW-1185">Reference proteome</keyword>
<feature type="transmembrane region" description="Helical" evidence="1">
    <location>
        <begin position="12"/>
        <end position="34"/>
    </location>
</feature>
<evidence type="ECO:0000256" key="1">
    <source>
        <dbReference type="SAM" id="Phobius"/>
    </source>
</evidence>
<reference evidence="4" key="1">
    <citation type="submission" date="2016-06" db="EMBL/GenBank/DDBJ databases">
        <authorList>
            <person name="Varghese N."/>
            <person name="Submissions Spin"/>
        </authorList>
    </citation>
    <scope>NUCLEOTIDE SEQUENCE [LARGE SCALE GENOMIC DNA]</scope>
    <source>
        <strain evidence="4">DSM 45431</strain>
    </source>
</reference>
<dbReference type="EMBL" id="FMHV01000002">
    <property type="protein sequence ID" value="SCL35734.1"/>
    <property type="molecule type" value="Genomic_DNA"/>
</dbReference>
<accession>A0A1C6T1P0</accession>
<dbReference type="Pfam" id="PF09851">
    <property type="entry name" value="SHOCT"/>
    <property type="match status" value="1"/>
</dbReference>
<gene>
    <name evidence="3" type="ORF">GA0070624_5341</name>
</gene>
<evidence type="ECO:0000313" key="3">
    <source>
        <dbReference type="EMBL" id="SCL35734.1"/>
    </source>
</evidence>
<keyword evidence="1" id="KW-0812">Transmembrane</keyword>
<feature type="domain" description="SHOCT" evidence="2">
    <location>
        <begin position="47"/>
        <end position="70"/>
    </location>
</feature>
<proteinExistence type="predicted"/>
<evidence type="ECO:0000313" key="4">
    <source>
        <dbReference type="Proteomes" id="UP000199413"/>
    </source>
</evidence>
<dbReference type="STRING" id="568872.GA0070624_5341"/>